<dbReference type="PROSITE" id="PS00178">
    <property type="entry name" value="AA_TRNA_LIGASE_I"/>
    <property type="match status" value="1"/>
</dbReference>
<dbReference type="RefSeq" id="WP_199502249.1">
    <property type="nucleotide sequence ID" value="NZ_JAEMUK010000002.1"/>
</dbReference>
<evidence type="ECO:0000256" key="6">
    <source>
        <dbReference type="ARBA" id="ARBA00022840"/>
    </source>
</evidence>
<dbReference type="InterPro" id="IPR014729">
    <property type="entry name" value="Rossmann-like_a/b/a_fold"/>
</dbReference>
<dbReference type="Pfam" id="PF09334">
    <property type="entry name" value="tRNA-synt_1g"/>
    <property type="match status" value="2"/>
</dbReference>
<dbReference type="InterPro" id="IPR033911">
    <property type="entry name" value="MetRS_core"/>
</dbReference>
<dbReference type="InterPro" id="IPR015413">
    <property type="entry name" value="Methionyl/Leucyl_tRNA_Synth"/>
</dbReference>
<dbReference type="GO" id="GO:0005524">
    <property type="term" value="F:ATP binding"/>
    <property type="evidence" value="ECO:0007669"/>
    <property type="project" value="UniProtKB-UniRule"/>
</dbReference>
<dbReference type="Pfam" id="PF19303">
    <property type="entry name" value="Anticodon_3"/>
    <property type="match status" value="1"/>
</dbReference>
<dbReference type="NCBIfam" id="TIGR00398">
    <property type="entry name" value="metG"/>
    <property type="match status" value="1"/>
</dbReference>
<evidence type="ECO:0000259" key="11">
    <source>
        <dbReference type="Pfam" id="PF19303"/>
    </source>
</evidence>
<gene>
    <name evidence="9" type="primary">metG</name>
    <name evidence="12" type="ORF">JDN41_01340</name>
</gene>
<keyword evidence="6 9" id="KW-0067">ATP-binding</keyword>
<comment type="catalytic activity">
    <reaction evidence="9">
        <text>tRNA(Met) + L-methionine + ATP = L-methionyl-tRNA(Met) + AMP + diphosphate</text>
        <dbReference type="Rhea" id="RHEA:13481"/>
        <dbReference type="Rhea" id="RHEA-COMP:9667"/>
        <dbReference type="Rhea" id="RHEA-COMP:9698"/>
        <dbReference type="ChEBI" id="CHEBI:30616"/>
        <dbReference type="ChEBI" id="CHEBI:33019"/>
        <dbReference type="ChEBI" id="CHEBI:57844"/>
        <dbReference type="ChEBI" id="CHEBI:78442"/>
        <dbReference type="ChEBI" id="CHEBI:78530"/>
        <dbReference type="ChEBI" id="CHEBI:456215"/>
        <dbReference type="EC" id="6.1.1.10"/>
    </reaction>
</comment>
<dbReference type="InterPro" id="IPR009080">
    <property type="entry name" value="tRNAsynth_Ia_anticodon-bd"/>
</dbReference>
<evidence type="ECO:0000313" key="13">
    <source>
        <dbReference type="Proteomes" id="UP000623250"/>
    </source>
</evidence>
<evidence type="ECO:0000256" key="8">
    <source>
        <dbReference type="ARBA" id="ARBA00023146"/>
    </source>
</evidence>
<feature type="short sequence motif" description="'HIGH' region" evidence="9">
    <location>
        <begin position="16"/>
        <end position="26"/>
    </location>
</feature>
<sequence length="523" mass="58454">MTEQQKPHYTITTAISYPNGEPHIGHAYEAVATDAMARFKRLDGHPVFFLTGVDEHGLKMKQTAAKEGITPTELADRNTPKFQDMLALLDISHDDFIRTTEPRHHESVAEIWRRMEKAGDIYLAGYKGWYSVRDEAFYAESETVLGGNGIRLGPQGTPVEWTEEQTYFFRLSKYEKKLLKFYEENPGFIMPPERRNEVVSFVKGGLQDLSISRTTLDWGIPVPDAPGHIIYVWVDALTNYITAAGFPKIRSKTWKERWPAQVHIIGKDITRFHAVYWPAFLMSAKLPLPERVFGHGFLYNRGEKMSKSVGNVVAPKDLVEAYGVDQVRYYFLREVPFGQDGNITHEQMVNRINADLANDLGNLAQRSLSMIAKNCAGSIPEPSEPDAADEPILAASAALLEANREAIDQQAPHKALDAIWKVVADTNKYFAVQEPWALKKTNPARMGTVLWTTAEVVRRVAILAQPYMPSSSARLLDQLGVAAEDRGFEALAHPLKAGTKIATPQGVFPRYVEEEAAKAAAAS</sequence>
<feature type="domain" description="Methionyl/Leucyl tRNA synthetase" evidence="10">
    <location>
        <begin position="158"/>
        <end position="367"/>
    </location>
</feature>
<evidence type="ECO:0000313" key="12">
    <source>
        <dbReference type="EMBL" id="MBJ7542199.1"/>
    </source>
</evidence>
<comment type="similarity">
    <text evidence="9">Belongs to the class-I aminoacyl-tRNA synthetase family. MetG type 2B subfamily.</text>
</comment>
<keyword evidence="5 9" id="KW-0547">Nucleotide-binding</keyword>
<accession>A0A8I1KIX2</accession>
<dbReference type="GO" id="GO:0005737">
    <property type="term" value="C:cytoplasm"/>
    <property type="evidence" value="ECO:0007669"/>
    <property type="project" value="UniProtKB-SubCell"/>
</dbReference>
<dbReference type="PANTHER" id="PTHR43326">
    <property type="entry name" value="METHIONYL-TRNA SYNTHETASE"/>
    <property type="match status" value="1"/>
</dbReference>
<dbReference type="Gene3D" id="1.10.730.10">
    <property type="entry name" value="Isoleucyl-tRNA Synthetase, Domain 1"/>
    <property type="match status" value="1"/>
</dbReference>
<dbReference type="InterPro" id="IPR041872">
    <property type="entry name" value="Anticodon_Met"/>
</dbReference>
<dbReference type="GO" id="GO:0004825">
    <property type="term" value="F:methionine-tRNA ligase activity"/>
    <property type="evidence" value="ECO:0007669"/>
    <property type="project" value="UniProtKB-UniRule"/>
</dbReference>
<protein>
    <recommendedName>
        <fullName evidence="9">Methionine--tRNA ligase</fullName>
        <ecNumber evidence="9">6.1.1.10</ecNumber>
    </recommendedName>
    <alternativeName>
        <fullName evidence="9">Methionyl-tRNA synthetase</fullName>
        <shortName evidence="9">MetRS</shortName>
    </alternativeName>
</protein>
<dbReference type="AlphaFoldDB" id="A0A8I1KIX2"/>
<dbReference type="Proteomes" id="UP000623250">
    <property type="component" value="Unassembled WGS sequence"/>
</dbReference>
<dbReference type="NCBIfam" id="NF008900">
    <property type="entry name" value="PRK12267.1"/>
    <property type="match status" value="1"/>
</dbReference>
<organism evidence="12 13">
    <name type="scientific">Rhodomicrobium udaipurense</name>
    <dbReference type="NCBI Taxonomy" id="1202716"/>
    <lineage>
        <taxon>Bacteria</taxon>
        <taxon>Pseudomonadati</taxon>
        <taxon>Pseudomonadota</taxon>
        <taxon>Alphaproteobacteria</taxon>
        <taxon>Hyphomicrobiales</taxon>
        <taxon>Hyphomicrobiaceae</taxon>
        <taxon>Rhodomicrobium</taxon>
    </lineage>
</organism>
<dbReference type="FunFam" id="2.170.220.10:FF:000002">
    <property type="entry name" value="Methionine--tRNA ligase"/>
    <property type="match status" value="1"/>
</dbReference>
<dbReference type="PANTHER" id="PTHR43326:SF1">
    <property type="entry name" value="METHIONINE--TRNA LIGASE, MITOCHONDRIAL"/>
    <property type="match status" value="1"/>
</dbReference>
<feature type="domain" description="Methionyl/Leucyl tRNA synthetase" evidence="10">
    <location>
        <begin position="10"/>
        <end position="142"/>
    </location>
</feature>
<dbReference type="InterPro" id="IPR023457">
    <property type="entry name" value="Met-tRNA_synth_2"/>
</dbReference>
<keyword evidence="13" id="KW-1185">Reference proteome</keyword>
<comment type="subcellular location">
    <subcellularLocation>
        <location evidence="2 9">Cytoplasm</location>
    </subcellularLocation>
</comment>
<dbReference type="EMBL" id="JAEMUK010000002">
    <property type="protein sequence ID" value="MBJ7542199.1"/>
    <property type="molecule type" value="Genomic_DNA"/>
</dbReference>
<evidence type="ECO:0000256" key="5">
    <source>
        <dbReference type="ARBA" id="ARBA00022741"/>
    </source>
</evidence>
<keyword evidence="4 9" id="KW-0436">Ligase</keyword>
<dbReference type="CDD" id="cd07957">
    <property type="entry name" value="Anticodon_Ia_Met"/>
    <property type="match status" value="1"/>
</dbReference>
<evidence type="ECO:0000256" key="4">
    <source>
        <dbReference type="ARBA" id="ARBA00022598"/>
    </source>
</evidence>
<keyword evidence="7 9" id="KW-0648">Protein biosynthesis</keyword>
<dbReference type="SUPFAM" id="SSF52374">
    <property type="entry name" value="Nucleotidylyl transferase"/>
    <property type="match status" value="1"/>
</dbReference>
<feature type="short sequence motif" description="'KMSKS' region" evidence="9">
    <location>
        <begin position="304"/>
        <end position="308"/>
    </location>
</feature>
<name>A0A8I1KIX2_9HYPH</name>
<dbReference type="InterPro" id="IPR001412">
    <property type="entry name" value="aa-tRNA-synth_I_CS"/>
</dbReference>
<feature type="domain" description="Methionyl-tRNA synthetase anticodon-binding" evidence="11">
    <location>
        <begin position="380"/>
        <end position="517"/>
    </location>
</feature>
<dbReference type="HAMAP" id="MF_01228">
    <property type="entry name" value="Met_tRNA_synth_type2"/>
    <property type="match status" value="1"/>
</dbReference>
<evidence type="ECO:0000256" key="1">
    <source>
        <dbReference type="ARBA" id="ARBA00003314"/>
    </source>
</evidence>
<evidence type="ECO:0000259" key="10">
    <source>
        <dbReference type="Pfam" id="PF09334"/>
    </source>
</evidence>
<comment type="caution">
    <text evidence="9">Lacks conserved residue(s) required for the propagation of feature annotation.</text>
</comment>
<evidence type="ECO:0000256" key="2">
    <source>
        <dbReference type="ARBA" id="ARBA00004496"/>
    </source>
</evidence>
<comment type="caution">
    <text evidence="12">The sequence shown here is derived from an EMBL/GenBank/DDBJ whole genome shotgun (WGS) entry which is preliminary data.</text>
</comment>
<comment type="function">
    <text evidence="1 9">Is required not only for elongation of protein synthesis but also for the initiation of all mRNA translation through initiator tRNA(fMet) aminoacylation.</text>
</comment>
<comment type="subunit">
    <text evidence="9">Monomer.</text>
</comment>
<keyword evidence="3 9" id="KW-0963">Cytoplasm</keyword>
<evidence type="ECO:0000256" key="7">
    <source>
        <dbReference type="ARBA" id="ARBA00022917"/>
    </source>
</evidence>
<dbReference type="InterPro" id="IPR014758">
    <property type="entry name" value="Met-tRNA_synth"/>
</dbReference>
<reference evidence="12 13" key="1">
    <citation type="submission" date="2020-12" db="EMBL/GenBank/DDBJ databases">
        <title>Revised draft genomes of Rhodomicrobium vannielii ATCC 17100 and Rhodomicrobium udaipurense JA643.</title>
        <authorList>
            <person name="Conners E.M."/>
            <person name="Davenport E.J."/>
            <person name="Bose A."/>
        </authorList>
    </citation>
    <scope>NUCLEOTIDE SEQUENCE [LARGE SCALE GENOMIC DNA]</scope>
    <source>
        <strain evidence="12 13">JA643</strain>
    </source>
</reference>
<dbReference type="EC" id="6.1.1.10" evidence="9"/>
<dbReference type="PRINTS" id="PR01041">
    <property type="entry name" value="TRNASYNTHMET"/>
</dbReference>
<dbReference type="CDD" id="cd00814">
    <property type="entry name" value="MetRS_core"/>
    <property type="match status" value="1"/>
</dbReference>
<evidence type="ECO:0000256" key="9">
    <source>
        <dbReference type="HAMAP-Rule" id="MF_01228"/>
    </source>
</evidence>
<dbReference type="GO" id="GO:0006431">
    <property type="term" value="P:methionyl-tRNA aminoacylation"/>
    <property type="evidence" value="ECO:0007669"/>
    <property type="project" value="UniProtKB-UniRule"/>
</dbReference>
<dbReference type="SUPFAM" id="SSF47323">
    <property type="entry name" value="Anticodon-binding domain of a subclass of class I aminoacyl-tRNA synthetases"/>
    <property type="match status" value="1"/>
</dbReference>
<proteinExistence type="inferred from homology"/>
<keyword evidence="8 9" id="KW-0030">Aminoacyl-tRNA synthetase</keyword>
<dbReference type="Gene3D" id="2.170.220.10">
    <property type="match status" value="1"/>
</dbReference>
<dbReference type="Gene3D" id="3.40.50.620">
    <property type="entry name" value="HUPs"/>
    <property type="match status" value="1"/>
</dbReference>
<evidence type="ECO:0000256" key="3">
    <source>
        <dbReference type="ARBA" id="ARBA00022490"/>
    </source>
</evidence>